<keyword evidence="1" id="KW-0328">Glycosyltransferase</keyword>
<organism evidence="1 2">
    <name type="scientific">Caenispirillum bisanense</name>
    <dbReference type="NCBI Taxonomy" id="414052"/>
    <lineage>
        <taxon>Bacteria</taxon>
        <taxon>Pseudomonadati</taxon>
        <taxon>Pseudomonadota</taxon>
        <taxon>Alphaproteobacteria</taxon>
        <taxon>Rhodospirillales</taxon>
        <taxon>Novispirillaceae</taxon>
        <taxon>Caenispirillum</taxon>
    </lineage>
</organism>
<proteinExistence type="predicted"/>
<dbReference type="RefSeq" id="WP_097280942.1">
    <property type="nucleotide sequence ID" value="NZ_OCNJ01000010.1"/>
</dbReference>
<name>A0A286GWQ2_9PROT</name>
<gene>
    <name evidence="1" type="ORF">SAMN05421508_110107</name>
</gene>
<reference evidence="1 2" key="1">
    <citation type="submission" date="2017-09" db="EMBL/GenBank/DDBJ databases">
        <authorList>
            <person name="Ehlers B."/>
            <person name="Leendertz F.H."/>
        </authorList>
    </citation>
    <scope>NUCLEOTIDE SEQUENCE [LARGE SCALE GENOMIC DNA]</scope>
    <source>
        <strain evidence="1 2">USBA 140</strain>
    </source>
</reference>
<dbReference type="PANTHER" id="PTHR43025:SF3">
    <property type="entry name" value="MONOGALACTOSYLDIACYLGLYCEROL SYNTHASE 1, CHLOROPLASTIC"/>
    <property type="match status" value="1"/>
</dbReference>
<dbReference type="PANTHER" id="PTHR43025">
    <property type="entry name" value="MONOGALACTOSYLDIACYLGLYCEROL SYNTHASE"/>
    <property type="match status" value="1"/>
</dbReference>
<protein>
    <submittedName>
        <fullName evidence="1">1,2-diacylglycerol 3-beta-galactosyltransferase</fullName>
    </submittedName>
</protein>
<dbReference type="GO" id="GO:0016757">
    <property type="term" value="F:glycosyltransferase activity"/>
    <property type="evidence" value="ECO:0007669"/>
    <property type="project" value="UniProtKB-KW"/>
</dbReference>
<evidence type="ECO:0000313" key="2">
    <source>
        <dbReference type="Proteomes" id="UP000219621"/>
    </source>
</evidence>
<dbReference type="EMBL" id="OCNJ01000010">
    <property type="protein sequence ID" value="SOD99923.1"/>
    <property type="molecule type" value="Genomic_DNA"/>
</dbReference>
<keyword evidence="2" id="KW-1185">Reference proteome</keyword>
<dbReference type="Proteomes" id="UP000219621">
    <property type="component" value="Unassembled WGS sequence"/>
</dbReference>
<evidence type="ECO:0000313" key="1">
    <source>
        <dbReference type="EMBL" id="SOD99923.1"/>
    </source>
</evidence>
<dbReference type="OrthoDB" id="9809594at2"/>
<accession>A0A286GWQ2</accession>
<sequence>MTAAATSTLVTPGGASCPAPATQTHVVVFYTVAGGGHVAAATALKEILEATGAYRVTLVNPYVDLVPHLDLWRRLTGRTSEDIYNQSIIRDGRTGLYCLTYYGGVLLNFRMVHREAQRAIAAYLEEQKPDMVISVLPMSNRIIFDAVNDYRRRSADRAHVRKAVLITDWTEYGRHIWFPKGDDYAAICGTEDSYRRATGYKALAGRVFRTQGLLLKPSFQGGPPADKAAAKAALGLAPDKPVICMLYGAHGGWRMREMAVALTDQPPDAQILFLCGHNRDLAAALAQMQWPFPTRVVGFTRDVPQYLGASDIFVGKPGPGSVSEALSFGLHLLLDRTMALPQETPVLKWVKRTGAGASFRGPKDFRRIVHRLLAQIDRGVDGPKAHSNTASAEIPGIVEAILEPDGGLPLRSSG</sequence>
<keyword evidence="1" id="KW-0808">Transferase</keyword>
<dbReference type="InterPro" id="IPR050519">
    <property type="entry name" value="Glycosyltransf_28_UgtP"/>
</dbReference>
<dbReference type="AlphaFoldDB" id="A0A286GWQ2"/>
<dbReference type="SUPFAM" id="SSF53756">
    <property type="entry name" value="UDP-Glycosyltransferase/glycogen phosphorylase"/>
    <property type="match status" value="1"/>
</dbReference>
<dbReference type="Gene3D" id="3.40.50.2000">
    <property type="entry name" value="Glycogen Phosphorylase B"/>
    <property type="match status" value="1"/>
</dbReference>